<dbReference type="PRINTS" id="PR00411">
    <property type="entry name" value="PNDRDTASEI"/>
</dbReference>
<comment type="caution">
    <text evidence="10">The sequence shown here is derived from an EMBL/GenBank/DDBJ whole genome shotgun (WGS) entry which is preliminary data.</text>
</comment>
<keyword evidence="4" id="KW-0479">Metal-binding</keyword>
<dbReference type="OrthoDB" id="7809559at2"/>
<dbReference type="Gene3D" id="2.102.10.10">
    <property type="entry name" value="Rieske [2Fe-2S] iron-sulphur domain"/>
    <property type="match status" value="1"/>
</dbReference>
<name>A0A512N342_9HYPH</name>
<dbReference type="Pfam" id="PF07992">
    <property type="entry name" value="Pyr_redox_2"/>
    <property type="match status" value="1"/>
</dbReference>
<dbReference type="SUPFAM" id="SSF55424">
    <property type="entry name" value="FAD/NAD-linked reductases, dimerisation (C-terminal) domain"/>
    <property type="match status" value="1"/>
</dbReference>
<evidence type="ECO:0000256" key="1">
    <source>
        <dbReference type="ARBA" id="ARBA00001974"/>
    </source>
</evidence>
<dbReference type="GO" id="GO:0046872">
    <property type="term" value="F:metal ion binding"/>
    <property type="evidence" value="ECO:0007669"/>
    <property type="project" value="UniProtKB-KW"/>
</dbReference>
<sequence>MAEQDAKPSGPDLSQGVAFADLADGSLLLGHVGDEQVMVARQGTELFAVGAHCSHYHGPLAEGLLVGDTVRCPWHHACFSLRSGEALAAPAFSAIDCWSVEQRDGKIFVKEKRPAAAKPSSKLSGKALDKVVIVGGGAAGFAAAEMLRREQYKGSIVMLSNDDAAPVDRPNLSKDYLAGNAPEEWVPMRGDDFYSENGIELRLKANVASIDARAHEVVLSDGTKVDYDRLLLATGAEPVRLPVPGAGPSQIHTLRSLADSRAIIERAKSAKRALVIGASFIGLEVAASLRHRGIEVHVVAPEKRPMERILGPGMGDFVRALHEEHGVVFHLEDTVAGIAGSKATLKSGGSLETDLVVMGVGVRPRLELAEKAGLRIDRGLAVDAFLATSAPDIYAAGDIARWPDPHSGQAIRVEHWAVAERQGQVAAQNMLGLRQKFDAVPFFWSQHYDVPINYVGHAEKWDELLVDGDIAGRDCLVRYKQGGRTLAAASIYRDVASLQEEVAMERQAA</sequence>
<keyword evidence="2" id="KW-0285">Flavoprotein</keyword>
<dbReference type="Pfam" id="PF14759">
    <property type="entry name" value="Reductase_C"/>
    <property type="match status" value="1"/>
</dbReference>
<dbReference type="PROSITE" id="PS51296">
    <property type="entry name" value="RIESKE"/>
    <property type="match status" value="1"/>
</dbReference>
<dbReference type="AlphaFoldDB" id="A0A512N342"/>
<keyword evidence="7" id="KW-0408">Iron</keyword>
<dbReference type="InterPro" id="IPR016156">
    <property type="entry name" value="FAD/NAD-linked_Rdtase_dimer_sf"/>
</dbReference>
<dbReference type="PRINTS" id="PR00368">
    <property type="entry name" value="FADPNR"/>
</dbReference>
<comment type="cofactor">
    <cofactor evidence="1">
        <name>FAD</name>
        <dbReference type="ChEBI" id="CHEBI:57692"/>
    </cofactor>
</comment>
<dbReference type="EMBL" id="BKAJ01000010">
    <property type="protein sequence ID" value="GEP53409.1"/>
    <property type="molecule type" value="Genomic_DNA"/>
</dbReference>
<organism evidence="10 11">
    <name type="scientific">Reyranella soli</name>
    <dbReference type="NCBI Taxonomy" id="1230389"/>
    <lineage>
        <taxon>Bacteria</taxon>
        <taxon>Pseudomonadati</taxon>
        <taxon>Pseudomonadota</taxon>
        <taxon>Alphaproteobacteria</taxon>
        <taxon>Hyphomicrobiales</taxon>
        <taxon>Reyranellaceae</taxon>
        <taxon>Reyranella</taxon>
    </lineage>
</organism>
<evidence type="ECO:0000256" key="4">
    <source>
        <dbReference type="ARBA" id="ARBA00022723"/>
    </source>
</evidence>
<evidence type="ECO:0000256" key="8">
    <source>
        <dbReference type="ARBA" id="ARBA00023014"/>
    </source>
</evidence>
<evidence type="ECO:0000256" key="5">
    <source>
        <dbReference type="ARBA" id="ARBA00022827"/>
    </source>
</evidence>
<keyword evidence="8" id="KW-0411">Iron-sulfur</keyword>
<dbReference type="CDD" id="cd03478">
    <property type="entry name" value="Rieske_AIFL_N"/>
    <property type="match status" value="1"/>
</dbReference>
<dbReference type="SUPFAM" id="SSF51905">
    <property type="entry name" value="FAD/NAD(P)-binding domain"/>
    <property type="match status" value="2"/>
</dbReference>
<keyword evidence="5" id="KW-0274">FAD</keyword>
<keyword evidence="11" id="KW-1185">Reference proteome</keyword>
<evidence type="ECO:0000259" key="9">
    <source>
        <dbReference type="PROSITE" id="PS51296"/>
    </source>
</evidence>
<dbReference type="PANTHER" id="PTHR43557:SF2">
    <property type="entry name" value="RIESKE DOMAIN-CONTAINING PROTEIN-RELATED"/>
    <property type="match status" value="1"/>
</dbReference>
<dbReference type="InterPro" id="IPR023753">
    <property type="entry name" value="FAD/NAD-binding_dom"/>
</dbReference>
<evidence type="ECO:0000256" key="7">
    <source>
        <dbReference type="ARBA" id="ARBA00023004"/>
    </source>
</evidence>
<accession>A0A512N342</accession>
<dbReference type="InterPro" id="IPR017941">
    <property type="entry name" value="Rieske_2Fe-2S"/>
</dbReference>
<dbReference type="Gene3D" id="3.50.50.60">
    <property type="entry name" value="FAD/NAD(P)-binding domain"/>
    <property type="match status" value="2"/>
</dbReference>
<dbReference type="GO" id="GO:0051537">
    <property type="term" value="F:2 iron, 2 sulfur cluster binding"/>
    <property type="evidence" value="ECO:0007669"/>
    <property type="project" value="UniProtKB-KW"/>
</dbReference>
<feature type="domain" description="Rieske" evidence="9">
    <location>
        <begin position="14"/>
        <end position="109"/>
    </location>
</feature>
<dbReference type="Proteomes" id="UP000321058">
    <property type="component" value="Unassembled WGS sequence"/>
</dbReference>
<reference evidence="10 11" key="1">
    <citation type="submission" date="2019-07" db="EMBL/GenBank/DDBJ databases">
        <title>Whole genome shotgun sequence of Reyranella soli NBRC 108950.</title>
        <authorList>
            <person name="Hosoyama A."/>
            <person name="Uohara A."/>
            <person name="Ohji S."/>
            <person name="Ichikawa N."/>
        </authorList>
    </citation>
    <scope>NUCLEOTIDE SEQUENCE [LARGE SCALE GENOMIC DNA]</scope>
    <source>
        <strain evidence="10 11">NBRC 108950</strain>
    </source>
</reference>
<gene>
    <name evidence="10" type="ORF">RSO01_05750</name>
</gene>
<evidence type="ECO:0000313" key="10">
    <source>
        <dbReference type="EMBL" id="GEP53409.1"/>
    </source>
</evidence>
<keyword evidence="3" id="KW-0001">2Fe-2S</keyword>
<evidence type="ECO:0000313" key="11">
    <source>
        <dbReference type="Proteomes" id="UP000321058"/>
    </source>
</evidence>
<evidence type="ECO:0000256" key="3">
    <source>
        <dbReference type="ARBA" id="ARBA00022714"/>
    </source>
</evidence>
<dbReference type="GO" id="GO:0005737">
    <property type="term" value="C:cytoplasm"/>
    <property type="evidence" value="ECO:0007669"/>
    <property type="project" value="TreeGrafter"/>
</dbReference>
<proteinExistence type="predicted"/>
<dbReference type="InterPro" id="IPR028202">
    <property type="entry name" value="Reductase_C"/>
</dbReference>
<dbReference type="InterPro" id="IPR050446">
    <property type="entry name" value="FAD-oxidoreductase/Apoptosis"/>
</dbReference>
<dbReference type="GO" id="GO:0016651">
    <property type="term" value="F:oxidoreductase activity, acting on NAD(P)H"/>
    <property type="evidence" value="ECO:0007669"/>
    <property type="project" value="TreeGrafter"/>
</dbReference>
<protein>
    <submittedName>
        <fullName evidence="10">Pyridine nucleotide-disulfide oxidoreductase</fullName>
    </submittedName>
</protein>
<dbReference type="Pfam" id="PF00355">
    <property type="entry name" value="Rieske"/>
    <property type="match status" value="1"/>
</dbReference>
<dbReference type="Gene3D" id="3.30.390.30">
    <property type="match status" value="1"/>
</dbReference>
<dbReference type="RefSeq" id="WP_147146028.1">
    <property type="nucleotide sequence ID" value="NZ_BKAJ01000010.1"/>
</dbReference>
<evidence type="ECO:0000256" key="2">
    <source>
        <dbReference type="ARBA" id="ARBA00022630"/>
    </source>
</evidence>
<dbReference type="PANTHER" id="PTHR43557">
    <property type="entry name" value="APOPTOSIS-INDUCING FACTOR 1"/>
    <property type="match status" value="1"/>
</dbReference>
<dbReference type="InterPro" id="IPR036188">
    <property type="entry name" value="FAD/NAD-bd_sf"/>
</dbReference>
<evidence type="ECO:0000256" key="6">
    <source>
        <dbReference type="ARBA" id="ARBA00023002"/>
    </source>
</evidence>
<dbReference type="SUPFAM" id="SSF50022">
    <property type="entry name" value="ISP domain"/>
    <property type="match status" value="1"/>
</dbReference>
<keyword evidence="6" id="KW-0560">Oxidoreductase</keyword>
<dbReference type="InterPro" id="IPR036922">
    <property type="entry name" value="Rieske_2Fe-2S_sf"/>
</dbReference>